<evidence type="ECO:0000256" key="4">
    <source>
        <dbReference type="ARBA" id="ARBA00022859"/>
    </source>
</evidence>
<dbReference type="PROSITE" id="PS50835">
    <property type="entry name" value="IG_LIKE"/>
    <property type="match status" value="2"/>
</dbReference>
<dbReference type="Proteomes" id="UP000515150">
    <property type="component" value="Chromosome 10"/>
</dbReference>
<keyword evidence="3" id="KW-0732">Signal</keyword>
<evidence type="ECO:0000256" key="5">
    <source>
        <dbReference type="ARBA" id="ARBA00023136"/>
    </source>
</evidence>
<dbReference type="OrthoDB" id="8947657at2759"/>
<reference evidence="11" key="1">
    <citation type="submission" date="2025-08" db="UniProtKB">
        <authorList>
            <consortium name="RefSeq"/>
        </authorList>
    </citation>
    <scope>IDENTIFICATION</scope>
</reference>
<evidence type="ECO:0000256" key="2">
    <source>
        <dbReference type="ARBA" id="ARBA00022475"/>
    </source>
</evidence>
<dbReference type="InterPro" id="IPR007110">
    <property type="entry name" value="Ig-like_dom"/>
</dbReference>
<dbReference type="SMART" id="SM00409">
    <property type="entry name" value="IG"/>
    <property type="match status" value="2"/>
</dbReference>
<keyword evidence="2" id="KW-1003">Cell membrane</keyword>
<feature type="transmembrane region" description="Helical" evidence="8">
    <location>
        <begin position="280"/>
        <end position="303"/>
    </location>
</feature>
<evidence type="ECO:0000313" key="11">
    <source>
        <dbReference type="RefSeq" id="XP_055368454.1"/>
    </source>
</evidence>
<dbReference type="GO" id="GO:0002376">
    <property type="term" value="P:immune system process"/>
    <property type="evidence" value="ECO:0007669"/>
    <property type="project" value="UniProtKB-KW"/>
</dbReference>
<accession>A0A9W2Y373</accession>
<dbReference type="InterPro" id="IPR036179">
    <property type="entry name" value="Ig-like_dom_sf"/>
</dbReference>
<keyword evidence="8" id="KW-1133">Transmembrane helix</keyword>
<name>A0A9W2Y373_BETSP</name>
<dbReference type="Gene3D" id="2.60.40.10">
    <property type="entry name" value="Immunoglobulins"/>
    <property type="match status" value="2"/>
</dbReference>
<comment type="subcellular location">
    <subcellularLocation>
        <location evidence="1">Cell membrane</location>
    </subcellularLocation>
</comment>
<keyword evidence="7" id="KW-0325">Glycoprotein</keyword>
<evidence type="ECO:0000313" key="10">
    <source>
        <dbReference type="Proteomes" id="UP000515150"/>
    </source>
</evidence>
<dbReference type="PANTHER" id="PTHR19433:SF111">
    <property type="entry name" value="T CELL RECEPTOR ALPHA VARIABLE 4"/>
    <property type="match status" value="1"/>
</dbReference>
<keyword evidence="10" id="KW-1185">Reference proteome</keyword>
<dbReference type="CDD" id="cd00099">
    <property type="entry name" value="IgV"/>
    <property type="match status" value="1"/>
</dbReference>
<dbReference type="PANTHER" id="PTHR19433">
    <property type="entry name" value="T-CELL RECEPTOR ALPHA CHAIN V REGION-RELATED"/>
    <property type="match status" value="1"/>
</dbReference>
<dbReference type="RefSeq" id="XP_055368454.1">
    <property type="nucleotide sequence ID" value="XM_055512479.1"/>
</dbReference>
<dbReference type="Pfam" id="PF07686">
    <property type="entry name" value="V-set"/>
    <property type="match status" value="1"/>
</dbReference>
<feature type="domain" description="Ig-like" evidence="9">
    <location>
        <begin position="180"/>
        <end position="277"/>
    </location>
</feature>
<organism evidence="10 11">
    <name type="scientific">Betta splendens</name>
    <name type="common">Siamese fighting fish</name>
    <dbReference type="NCBI Taxonomy" id="158456"/>
    <lineage>
        <taxon>Eukaryota</taxon>
        <taxon>Metazoa</taxon>
        <taxon>Chordata</taxon>
        <taxon>Craniata</taxon>
        <taxon>Vertebrata</taxon>
        <taxon>Euteleostomi</taxon>
        <taxon>Actinopterygii</taxon>
        <taxon>Neopterygii</taxon>
        <taxon>Teleostei</taxon>
        <taxon>Neoteleostei</taxon>
        <taxon>Acanthomorphata</taxon>
        <taxon>Anabantaria</taxon>
        <taxon>Anabantiformes</taxon>
        <taxon>Anabantoidei</taxon>
        <taxon>Osphronemidae</taxon>
        <taxon>Betta</taxon>
    </lineage>
</organism>
<dbReference type="KEGG" id="bspl:114864986"/>
<evidence type="ECO:0000256" key="8">
    <source>
        <dbReference type="SAM" id="Phobius"/>
    </source>
</evidence>
<keyword evidence="4" id="KW-0391">Immunity</keyword>
<dbReference type="InterPro" id="IPR003599">
    <property type="entry name" value="Ig_sub"/>
</dbReference>
<dbReference type="InterPro" id="IPR052051">
    <property type="entry name" value="TCR_complex_component"/>
</dbReference>
<dbReference type="InterPro" id="IPR013106">
    <property type="entry name" value="Ig_V-set"/>
</dbReference>
<dbReference type="AlphaFoldDB" id="A0A9W2Y373"/>
<protein>
    <submittedName>
        <fullName evidence="11">Signal-regulatory protein beta-2-like</fullName>
    </submittedName>
</protein>
<proteinExistence type="predicted"/>
<gene>
    <name evidence="11" type="primary">LOC114864986</name>
</gene>
<keyword evidence="5 8" id="KW-0472">Membrane</keyword>
<keyword evidence="8" id="KW-0812">Transmembrane</keyword>
<evidence type="ECO:0000256" key="7">
    <source>
        <dbReference type="ARBA" id="ARBA00023180"/>
    </source>
</evidence>
<evidence type="ECO:0000259" key="9">
    <source>
        <dbReference type="PROSITE" id="PS50835"/>
    </source>
</evidence>
<sequence>MRLAGSSCIVVAPRRLLYSLMHQQLSQQHTVRMMVLWVVLLVLHQGHALTPVVSVRPGEPVTLSCSLTKTLMTNREVQWYRNNAGETLKLIVKLQKSSKPEYSGEISESRLMINEGDDFINVTILRTTFQDEGMYHCEVRTWLEKPVWTGTNVLVKGHSERTSALSVVQTSSVSDPVRPDSVTLQCSVLSASDNKTCPGGPSVYWFRAGSDQSPPGIISTDGNSECEQRSDSVKSCVYRFSKTISSSDAGTYRCAVATCGQILFGEGTKIQSGKKVNHEFISLGMLTVCLALSLTANIVFICYRKSMCQQFKGNDTQARHDNSSHLLRDGAEGEQDLNYAALHISGGKATRGKKKKDLNTEESVYTQVKC</sequence>
<dbReference type="SUPFAM" id="SSF48726">
    <property type="entry name" value="Immunoglobulin"/>
    <property type="match status" value="2"/>
</dbReference>
<feature type="domain" description="Ig-like" evidence="9">
    <location>
        <begin position="55"/>
        <end position="139"/>
    </location>
</feature>
<evidence type="ECO:0000256" key="1">
    <source>
        <dbReference type="ARBA" id="ARBA00004236"/>
    </source>
</evidence>
<evidence type="ECO:0000256" key="3">
    <source>
        <dbReference type="ARBA" id="ARBA00022729"/>
    </source>
</evidence>
<dbReference type="GO" id="GO:0005886">
    <property type="term" value="C:plasma membrane"/>
    <property type="evidence" value="ECO:0007669"/>
    <property type="project" value="UniProtKB-SubCell"/>
</dbReference>
<dbReference type="GeneID" id="114864986"/>
<dbReference type="InterPro" id="IPR013783">
    <property type="entry name" value="Ig-like_fold"/>
</dbReference>
<evidence type="ECO:0000256" key="6">
    <source>
        <dbReference type="ARBA" id="ARBA00023157"/>
    </source>
</evidence>
<dbReference type="GO" id="GO:0009617">
    <property type="term" value="P:response to bacterium"/>
    <property type="evidence" value="ECO:0007669"/>
    <property type="project" value="TreeGrafter"/>
</dbReference>
<keyword evidence="6" id="KW-1015">Disulfide bond</keyword>